<dbReference type="GO" id="GO:0015833">
    <property type="term" value="P:peptide transport"/>
    <property type="evidence" value="ECO:0007669"/>
    <property type="project" value="InterPro"/>
</dbReference>
<dbReference type="Proteomes" id="UP000320078">
    <property type="component" value="Unassembled WGS sequence"/>
</dbReference>
<evidence type="ECO:0000256" key="3">
    <source>
        <dbReference type="ARBA" id="ARBA00022840"/>
    </source>
</evidence>
<dbReference type="InterPro" id="IPR027417">
    <property type="entry name" value="P-loop_NTPase"/>
</dbReference>
<keyword evidence="3 5" id="KW-0067">ATP-binding</keyword>
<dbReference type="InterPro" id="IPR050319">
    <property type="entry name" value="ABC_transp_ATP-bind"/>
</dbReference>
<keyword evidence="1" id="KW-0813">Transport</keyword>
<comment type="caution">
    <text evidence="5">The sequence shown here is derived from an EMBL/GenBank/DDBJ whole genome shotgun (WGS) entry which is preliminary data.</text>
</comment>
<evidence type="ECO:0000256" key="2">
    <source>
        <dbReference type="ARBA" id="ARBA00022741"/>
    </source>
</evidence>
<dbReference type="Pfam" id="PF00005">
    <property type="entry name" value="ABC_tran"/>
    <property type="match status" value="1"/>
</dbReference>
<dbReference type="Gene3D" id="3.40.50.300">
    <property type="entry name" value="P-loop containing nucleotide triphosphate hydrolases"/>
    <property type="match status" value="1"/>
</dbReference>
<dbReference type="InterPro" id="IPR003439">
    <property type="entry name" value="ABC_transporter-like_ATP-bd"/>
</dbReference>
<dbReference type="Pfam" id="PF08352">
    <property type="entry name" value="oligo_HPY"/>
    <property type="match status" value="1"/>
</dbReference>
<dbReference type="GO" id="GO:0005524">
    <property type="term" value="F:ATP binding"/>
    <property type="evidence" value="ECO:0007669"/>
    <property type="project" value="UniProtKB-KW"/>
</dbReference>
<dbReference type="AlphaFoldDB" id="A0A559KJ67"/>
<evidence type="ECO:0000313" key="5">
    <source>
        <dbReference type="EMBL" id="TVY12138.1"/>
    </source>
</evidence>
<dbReference type="CDD" id="cd03257">
    <property type="entry name" value="ABC_NikE_OppD_transporters"/>
    <property type="match status" value="1"/>
</dbReference>
<dbReference type="EMBL" id="VIAE01000009">
    <property type="protein sequence ID" value="TVY12138.1"/>
    <property type="molecule type" value="Genomic_DNA"/>
</dbReference>
<accession>A0A559KJ67</accession>
<evidence type="ECO:0000256" key="1">
    <source>
        <dbReference type="ARBA" id="ARBA00022448"/>
    </source>
</evidence>
<dbReference type="InterPro" id="IPR017871">
    <property type="entry name" value="ABC_transporter-like_CS"/>
</dbReference>
<protein>
    <submittedName>
        <fullName evidence="5">Oligopeptide transport ATP-binding protein oppF</fullName>
    </submittedName>
</protein>
<evidence type="ECO:0000259" key="4">
    <source>
        <dbReference type="PROSITE" id="PS50893"/>
    </source>
</evidence>
<dbReference type="InterPro" id="IPR013563">
    <property type="entry name" value="Oligopep_ABC_C"/>
</dbReference>
<dbReference type="PROSITE" id="PS00211">
    <property type="entry name" value="ABC_TRANSPORTER_1"/>
    <property type="match status" value="1"/>
</dbReference>
<name>A0A559KJ67_9MOLU</name>
<dbReference type="SUPFAM" id="SSF52540">
    <property type="entry name" value="P-loop containing nucleoside triphosphate hydrolases"/>
    <property type="match status" value="1"/>
</dbReference>
<sequence length="327" mass="38038">MDNIIKQRSEKKILIEIKNLSKHFFENKMFSKNKIFLKSNNNISLSIFKGEIISIVGGSGSGKSTLGQVLLQLQKPTSGHVFYKDEKMNNIDLTCLNNNRMNTIRKDLQIIFQNPYSSLNPRLKISDIIGEGLLIHKMVKNKKDLKYKEKILDIMSKCGIDYHLYDRYPHQLSGGQRQRIAIARVLIIKPKFIVCDEIVSALDVSIQRQILYLLKDLKEKYQLTLFFITHDLGVARYLSNRIAVMHLGNLIELASTEEIFKNPIHPYTKELLNAIPKLNIQKNVLTKYEITYGMKEFEFLFHKGQKDLDWYQVSKDHFVLCTLKKDK</sequence>
<feature type="domain" description="ABC transporter" evidence="4">
    <location>
        <begin position="15"/>
        <end position="272"/>
    </location>
</feature>
<proteinExistence type="predicted"/>
<evidence type="ECO:0000313" key="6">
    <source>
        <dbReference type="Proteomes" id="UP000320078"/>
    </source>
</evidence>
<dbReference type="InterPro" id="IPR003593">
    <property type="entry name" value="AAA+_ATPase"/>
</dbReference>
<gene>
    <name evidence="5" type="primary">oppF</name>
    <name evidence="5" type="ORF">MDPP_00317</name>
</gene>
<dbReference type="RefSeq" id="WP_246058882.1">
    <property type="nucleotide sequence ID" value="NZ_VIAE01000009.1"/>
</dbReference>
<keyword evidence="2" id="KW-0547">Nucleotide-binding</keyword>
<keyword evidence="6" id="KW-1185">Reference proteome</keyword>
<dbReference type="GO" id="GO:0016887">
    <property type="term" value="F:ATP hydrolysis activity"/>
    <property type="evidence" value="ECO:0007669"/>
    <property type="project" value="InterPro"/>
</dbReference>
<dbReference type="SMART" id="SM00382">
    <property type="entry name" value="AAA"/>
    <property type="match status" value="1"/>
</dbReference>
<dbReference type="GO" id="GO:0055085">
    <property type="term" value="P:transmembrane transport"/>
    <property type="evidence" value="ECO:0007669"/>
    <property type="project" value="UniProtKB-ARBA"/>
</dbReference>
<organism evidence="5 6">
    <name type="scientific">Candidatus Phytoplasma pini</name>
    <dbReference type="NCBI Taxonomy" id="267362"/>
    <lineage>
        <taxon>Bacteria</taxon>
        <taxon>Bacillati</taxon>
        <taxon>Mycoplasmatota</taxon>
        <taxon>Mollicutes</taxon>
        <taxon>Acholeplasmatales</taxon>
        <taxon>Acholeplasmataceae</taxon>
        <taxon>Candidatus Phytoplasma</taxon>
    </lineage>
</organism>
<dbReference type="PANTHER" id="PTHR43776">
    <property type="entry name" value="TRANSPORT ATP-BINDING PROTEIN"/>
    <property type="match status" value="1"/>
</dbReference>
<reference evidence="5 6" key="1">
    <citation type="submission" date="2019-06" db="EMBL/GenBank/DDBJ databases">
        <title>Draft Genome Sequence of Candidatus Phytoplasma pini-Related Strain MDPP: A Resource for Comparative Genomics of Gymnosperm-infecting Phytoplasmas.</title>
        <authorList>
            <person name="Cai W."/>
            <person name="Costanzo S."/>
            <person name="Shao J."/>
            <person name="Zhao Y."/>
            <person name="Davis R."/>
        </authorList>
    </citation>
    <scope>NUCLEOTIDE SEQUENCE [LARGE SCALE GENOMIC DNA]</scope>
    <source>
        <strain evidence="5 6">MDPP</strain>
    </source>
</reference>
<dbReference type="PROSITE" id="PS50893">
    <property type="entry name" value="ABC_TRANSPORTER_2"/>
    <property type="match status" value="1"/>
</dbReference>